<comment type="caution">
    <text evidence="6">The sequence shown here is derived from an EMBL/GenBank/DDBJ whole genome shotgun (WGS) entry which is preliminary data.</text>
</comment>
<name>A0A7Z0RUM6_9GAMM</name>
<evidence type="ECO:0000259" key="5">
    <source>
        <dbReference type="Pfam" id="PF00535"/>
    </source>
</evidence>
<dbReference type="PANTHER" id="PTHR43179:SF12">
    <property type="entry name" value="GALACTOFURANOSYLTRANSFERASE GLFT2"/>
    <property type="match status" value="1"/>
</dbReference>
<comment type="similarity">
    <text evidence="1">Belongs to the glycosyltransferase 2 family.</text>
</comment>
<evidence type="ECO:0000313" key="7">
    <source>
        <dbReference type="Proteomes" id="UP000586119"/>
    </source>
</evidence>
<dbReference type="Gene3D" id="3.90.550.10">
    <property type="entry name" value="Spore Coat Polysaccharide Biosynthesis Protein SpsA, Chain A"/>
    <property type="match status" value="1"/>
</dbReference>
<accession>A0A7Z0RUM6</accession>
<dbReference type="EMBL" id="JACCDF010000003">
    <property type="protein sequence ID" value="NYS60340.1"/>
    <property type="molecule type" value="Genomic_DNA"/>
</dbReference>
<evidence type="ECO:0000256" key="3">
    <source>
        <dbReference type="ARBA" id="ARBA00022679"/>
    </source>
</evidence>
<gene>
    <name evidence="6" type="ORF">HZS81_06120</name>
</gene>
<dbReference type="Proteomes" id="UP000586119">
    <property type="component" value="Unassembled WGS sequence"/>
</dbReference>
<feature type="region of interest" description="Disordered" evidence="4">
    <location>
        <begin position="223"/>
        <end position="264"/>
    </location>
</feature>
<feature type="domain" description="Glycosyltransferase 2-like" evidence="5">
    <location>
        <begin position="269"/>
        <end position="380"/>
    </location>
</feature>
<protein>
    <submittedName>
        <fullName evidence="6">Glycosyltransferase</fullName>
    </submittedName>
</protein>
<evidence type="ECO:0000256" key="1">
    <source>
        <dbReference type="ARBA" id="ARBA00006739"/>
    </source>
</evidence>
<proteinExistence type="inferred from homology"/>
<dbReference type="Pfam" id="PF00535">
    <property type="entry name" value="Glycos_transf_2"/>
    <property type="match status" value="1"/>
</dbReference>
<dbReference type="SUPFAM" id="SSF53448">
    <property type="entry name" value="Nucleotide-diphospho-sugar transferases"/>
    <property type="match status" value="1"/>
</dbReference>
<keyword evidence="3 6" id="KW-0808">Transferase</keyword>
<organism evidence="6 7">
    <name type="scientific">Vreelandella salicampi</name>
    <dbReference type="NCBI Taxonomy" id="1449798"/>
    <lineage>
        <taxon>Bacteria</taxon>
        <taxon>Pseudomonadati</taxon>
        <taxon>Pseudomonadota</taxon>
        <taxon>Gammaproteobacteria</taxon>
        <taxon>Oceanospirillales</taxon>
        <taxon>Halomonadaceae</taxon>
        <taxon>Vreelandella</taxon>
    </lineage>
</organism>
<dbReference type="GO" id="GO:0016757">
    <property type="term" value="F:glycosyltransferase activity"/>
    <property type="evidence" value="ECO:0007669"/>
    <property type="project" value="UniProtKB-KW"/>
</dbReference>
<evidence type="ECO:0000256" key="4">
    <source>
        <dbReference type="SAM" id="MobiDB-lite"/>
    </source>
</evidence>
<dbReference type="InterPro" id="IPR001173">
    <property type="entry name" value="Glyco_trans_2-like"/>
</dbReference>
<evidence type="ECO:0000256" key="2">
    <source>
        <dbReference type="ARBA" id="ARBA00022676"/>
    </source>
</evidence>
<dbReference type="PANTHER" id="PTHR43179">
    <property type="entry name" value="RHAMNOSYLTRANSFERASE WBBL"/>
    <property type="match status" value="1"/>
</dbReference>
<keyword evidence="7" id="KW-1185">Reference proteome</keyword>
<sequence length="777" mass="84390">MSASFHHFHQQIEAHLQQGELAGAQNTAVSALSQPSLRQDALRWLSLIAIQGQTPTLAQAALTSLMLTTYDAQAPALLSQVLPTPQGRAAAAQEAYRQAPHEQRYLQSVVAQWPAQADKHVLSELLQRHAPHVRAPAVLAALASAYTTHMGPLCGGTWLNGEQLRGWCLTATSTSPTLTLTQGEHCHRIGLKRAQTLHTPAGDHYAWWFTLDLEGLNDTPISVGATQSANEPSRDLMGSPLQTSASTPPVLKGKQTRQSGKESNTAPVTVLVPVYAGYEETLACLHSVLASQAINQTPFQLLVVNDASPDAALVDQLTLLAEQKRLILHLQPINRGFIDTVNLGLTQSCGHDVILLNADTLVHGNWVDRLRETAYQMPTTASVTPLTNNGELMSLLGPCNPAEALTPTQLARLDHAAQLANGEKEDQSVAIHTGCGFCLYLRHDALAELGGLDPTLTRGYGEESDWCYRAEARGWQHQGALDVVVAHQGGISFGDEKRLRVKQNLQIINARYPESSPAFDTCLQQDPMRPGRERVIRHWLYQQPHAALWHPASADGVLNVWPSLAQAQRDSRSRGVSMARTSGQLILEGSAPHAWRLRYHLPAERQTLLQDLQALGVHHFAATTSSLQAWLSSALPELPTQNAHSPGLPRPTPPSTPLTQGLVIALGEPESLNHPTFIRWVAALEREQSTLRVLHTRPLPAHHPLASSGRLFYAPLSHHGDETRTQLLIEHLPLAGALALDDDAATQADLAWLTAQRSLPIIAIPAEATQPRVGATA</sequence>
<evidence type="ECO:0000313" key="6">
    <source>
        <dbReference type="EMBL" id="NYS60340.1"/>
    </source>
</evidence>
<dbReference type="InterPro" id="IPR029044">
    <property type="entry name" value="Nucleotide-diphossugar_trans"/>
</dbReference>
<keyword evidence="2" id="KW-0328">Glycosyltransferase</keyword>
<dbReference type="RefSeq" id="WP_179929668.1">
    <property type="nucleotide sequence ID" value="NZ_JACCDF010000003.1"/>
</dbReference>
<reference evidence="6 7" key="1">
    <citation type="journal article" date="2015" name="Int. J. Syst. Evol. Microbiol.">
        <title>Halomonas salicampi sp. nov., a halotolerant and alkalitolerant bacterium isolated from a saltern soil.</title>
        <authorList>
            <person name="Lee J.C."/>
            <person name="Kim Y.S."/>
            <person name="Yun B.S."/>
            <person name="Whang K.S."/>
        </authorList>
    </citation>
    <scope>NUCLEOTIDE SEQUENCE [LARGE SCALE GENOMIC DNA]</scope>
    <source>
        <strain evidence="6 7">BH103</strain>
    </source>
</reference>
<dbReference type="AlphaFoldDB" id="A0A7Z0RUM6"/>